<dbReference type="AlphaFoldDB" id="A0A4D5RU86"/>
<dbReference type="SUPFAM" id="SSF52047">
    <property type="entry name" value="RNI-like"/>
    <property type="match status" value="2"/>
</dbReference>
<feature type="chain" id="PRO_5020025585" evidence="1">
    <location>
        <begin position="23"/>
        <end position="569"/>
    </location>
</feature>
<evidence type="ECO:0000256" key="1">
    <source>
        <dbReference type="SAM" id="SignalP"/>
    </source>
</evidence>
<sequence length="569" mass="63550">MRMPFLRSLSFVRLLINPGGSAEHLATAFKGTSVLTSLKLNCSSVDPSDAKHLLQSLGSSIAELCVSGHFLQPGGGVVFANYVAQNVTLKKLRVEGCVSSETTDLDNFFKGLQSNNSLEELCLNGFSLAKPEMESLAESVAMLRSLKLLEVWDKGDVGGAPLAELVGRNTGLRELRFSAGLVRSYDAFADAIRKNTRLEKLSLNLVQHENVDVCVYRRFLEALSCNKSLQRVTLNICDGLQTAFCHILREMGTEARVDFDTCKYEVPDLAGVLSYPEPFNLRYLCIWSEVPTPSALQQLVNFHQLRSLSMYLGDDLVGGDAATCIALFLASTKTLREARFVFTTTEESTHTLLKGISCNRSISELGIGRWSFGAAEMDLVHQIIKANTVLRSLNICPRDCKKSPLLELLPKYLLDNDHLLRVHMGPVLANYPVTQQLQEVTRRNLSRLYRAVLFVTGSRGRRYADAFDRVCASPTLIKEVMKYASESEEVATQRVRSHKIYLDQHFWVEVGVVRGAMMCENSDGGVQLDQIGLDNWLCIRQFLKVADIREPPAQAAATYRPRKRRYHSR</sequence>
<dbReference type="PANTHER" id="PTHR47679:SF1">
    <property type="entry name" value="PROTEIN TORNADO 1"/>
    <property type="match status" value="1"/>
</dbReference>
<feature type="signal peptide" evidence="1">
    <location>
        <begin position="1"/>
        <end position="22"/>
    </location>
</feature>
<dbReference type="EMBL" id="GHJT01006240">
    <property type="protein sequence ID" value="MOY40211.1"/>
    <property type="molecule type" value="Transcribed_RNA"/>
</dbReference>
<reference evidence="2" key="1">
    <citation type="submission" date="2019-04" db="EMBL/GenBank/DDBJ databases">
        <title>An insight into the mialome of Ixodes scapularis.</title>
        <authorList>
            <person name="Ribeiro J.M."/>
            <person name="Mather T.N."/>
            <person name="Karim S."/>
        </authorList>
    </citation>
    <scope>NUCLEOTIDE SEQUENCE</scope>
</reference>
<organism evidence="2">
    <name type="scientific">Ixodes scapularis</name>
    <name type="common">Black-legged tick</name>
    <name type="synonym">Deer tick</name>
    <dbReference type="NCBI Taxonomy" id="6945"/>
    <lineage>
        <taxon>Eukaryota</taxon>
        <taxon>Metazoa</taxon>
        <taxon>Ecdysozoa</taxon>
        <taxon>Arthropoda</taxon>
        <taxon>Chelicerata</taxon>
        <taxon>Arachnida</taxon>
        <taxon>Acari</taxon>
        <taxon>Parasitiformes</taxon>
        <taxon>Ixodida</taxon>
        <taxon>Ixodoidea</taxon>
        <taxon>Ixodidae</taxon>
        <taxon>Ixodinae</taxon>
        <taxon>Ixodes</taxon>
    </lineage>
</organism>
<dbReference type="PANTHER" id="PTHR47679">
    <property type="entry name" value="PROTEIN TORNADO 1"/>
    <property type="match status" value="1"/>
</dbReference>
<proteinExistence type="predicted"/>
<dbReference type="InterPro" id="IPR032675">
    <property type="entry name" value="LRR_dom_sf"/>
</dbReference>
<dbReference type="Gene3D" id="3.80.10.10">
    <property type="entry name" value="Ribonuclease Inhibitor"/>
    <property type="match status" value="1"/>
</dbReference>
<keyword evidence="1" id="KW-0732">Signal</keyword>
<dbReference type="VEuPathDB" id="VectorBase:ISCP_014707"/>
<dbReference type="VEuPathDB" id="VectorBase:ISCW016237"/>
<evidence type="ECO:0000313" key="2">
    <source>
        <dbReference type="EMBL" id="MOY40211.1"/>
    </source>
</evidence>
<accession>A0A4D5RU86</accession>
<name>A0A4D5RU86_IXOSC</name>
<protein>
    <submittedName>
        <fullName evidence="2">Putative conserved secreted protein</fullName>
    </submittedName>
</protein>
<dbReference type="VEuPathDB" id="VectorBase:ISCI016237"/>
<dbReference type="OrthoDB" id="6481518at2759"/>